<dbReference type="GO" id="GO:0016757">
    <property type="term" value="F:glycosyltransferase activity"/>
    <property type="evidence" value="ECO:0007669"/>
    <property type="project" value="UniProtKB-KW"/>
</dbReference>
<gene>
    <name evidence="5" type="ORF">MNBD_BACTEROID06-1786</name>
</gene>
<dbReference type="AlphaFoldDB" id="A0A3B0UX16"/>
<dbReference type="PANTHER" id="PTHR43630:SF1">
    <property type="entry name" value="POLY-BETA-1,6-N-ACETYL-D-GLUCOSAMINE SYNTHASE"/>
    <property type="match status" value="1"/>
</dbReference>
<accession>A0A3B0UX16</accession>
<organism evidence="5">
    <name type="scientific">hydrothermal vent metagenome</name>
    <dbReference type="NCBI Taxonomy" id="652676"/>
    <lineage>
        <taxon>unclassified sequences</taxon>
        <taxon>metagenomes</taxon>
        <taxon>ecological metagenomes</taxon>
    </lineage>
</organism>
<name>A0A3B0UX16_9ZZZZ</name>
<evidence type="ECO:0000259" key="4">
    <source>
        <dbReference type="Pfam" id="PF00535"/>
    </source>
</evidence>
<protein>
    <submittedName>
        <fullName evidence="5">N-acetylglucosaminyltransferase</fullName>
        <ecNumber evidence="5">2.4.1.-</ecNumber>
    </submittedName>
</protein>
<dbReference type="EMBL" id="UOES01000525">
    <property type="protein sequence ID" value="VAW29159.1"/>
    <property type="molecule type" value="Genomic_DNA"/>
</dbReference>
<feature type="transmembrane region" description="Helical" evidence="3">
    <location>
        <begin position="6"/>
        <end position="24"/>
    </location>
</feature>
<proteinExistence type="predicted"/>
<feature type="transmembrane region" description="Helical" evidence="3">
    <location>
        <begin position="272"/>
        <end position="295"/>
    </location>
</feature>
<dbReference type="Gene3D" id="3.90.550.10">
    <property type="entry name" value="Spore Coat Polysaccharide Biosynthesis Protein SpsA, Chain A"/>
    <property type="match status" value="1"/>
</dbReference>
<dbReference type="Pfam" id="PF00535">
    <property type="entry name" value="Glycos_transf_2"/>
    <property type="match status" value="1"/>
</dbReference>
<keyword evidence="2 5" id="KW-0808">Transferase</keyword>
<dbReference type="EC" id="2.4.1.-" evidence="5"/>
<keyword evidence="1 5" id="KW-0328">Glycosyltransferase</keyword>
<feature type="transmembrane region" description="Helical" evidence="3">
    <location>
        <begin position="333"/>
        <end position="355"/>
    </location>
</feature>
<evidence type="ECO:0000256" key="1">
    <source>
        <dbReference type="ARBA" id="ARBA00022676"/>
    </source>
</evidence>
<evidence type="ECO:0000313" key="5">
    <source>
        <dbReference type="EMBL" id="VAW29159.1"/>
    </source>
</evidence>
<sequence length="367" mass="41624">MIDWGFAFLISLYCFSILYLWWGWERIPINTNEDPKPTVSVIVPIRNEVENILGLLVSLQNQLYSGLLEIIIINDYSEDDSYEVVREFIADKASFKLYSLEAYTGKKAAITEGIKRAAGDIILTTDGDCVARPTWVETMVNAFDESTQMVSGPVKFATGNSMLSKMQSIEFASLIGSGAALIGWQKPLMANGANMGFRKSAFKAVDGFEGNTETASGDDVFLLHKIARYFPNSIAFAKQEGAIMQTAAQPTLKSFVNQRIRWASKWKGYKDVFTKLTAVLVFMLSFSLIAFPFMVKFNSNSMFLWINLWVIKSFFDFFFIRQVSNFLGQKIKILPFVILQIVYPFYVVFTALFSFQKSYMWKGRNVS</sequence>
<reference evidence="5" key="1">
    <citation type="submission" date="2018-06" db="EMBL/GenBank/DDBJ databases">
        <authorList>
            <person name="Zhirakovskaya E."/>
        </authorList>
    </citation>
    <scope>NUCLEOTIDE SEQUENCE</scope>
</reference>
<feature type="transmembrane region" description="Helical" evidence="3">
    <location>
        <begin position="301"/>
        <end position="321"/>
    </location>
</feature>
<keyword evidence="3" id="KW-0812">Transmembrane</keyword>
<dbReference type="InterPro" id="IPR001173">
    <property type="entry name" value="Glyco_trans_2-like"/>
</dbReference>
<dbReference type="InterPro" id="IPR029044">
    <property type="entry name" value="Nucleotide-diphossugar_trans"/>
</dbReference>
<keyword evidence="3" id="KW-1133">Transmembrane helix</keyword>
<feature type="domain" description="Glycosyltransferase 2-like" evidence="4">
    <location>
        <begin position="40"/>
        <end position="204"/>
    </location>
</feature>
<evidence type="ECO:0000256" key="3">
    <source>
        <dbReference type="SAM" id="Phobius"/>
    </source>
</evidence>
<evidence type="ECO:0000256" key="2">
    <source>
        <dbReference type="ARBA" id="ARBA00022679"/>
    </source>
</evidence>
<keyword evidence="3" id="KW-0472">Membrane</keyword>
<dbReference type="SUPFAM" id="SSF53448">
    <property type="entry name" value="Nucleotide-diphospho-sugar transferases"/>
    <property type="match status" value="1"/>
</dbReference>
<dbReference type="PANTHER" id="PTHR43630">
    <property type="entry name" value="POLY-BETA-1,6-N-ACETYL-D-GLUCOSAMINE SYNTHASE"/>
    <property type="match status" value="1"/>
</dbReference>